<evidence type="ECO:0000313" key="2">
    <source>
        <dbReference type="Proteomes" id="UP000467105"/>
    </source>
</evidence>
<dbReference type="EMBL" id="AP022614">
    <property type="protein sequence ID" value="BBZ45916.1"/>
    <property type="molecule type" value="Genomic_DNA"/>
</dbReference>
<protein>
    <submittedName>
        <fullName evidence="1">Uncharacterized protein</fullName>
    </submittedName>
</protein>
<sequence length="94" mass="10814">MPDDDRPRNDISLVELEALLFPGGRYSLKDYGRLRATIVELSEQYGHERIMAMIKELNSIKRVPAKIAAEDAQEAFRRMFKALRDRRGRGEPPA</sequence>
<organism evidence="1 2">
    <name type="scientific">Mycobacterium parmense</name>
    <dbReference type="NCBI Taxonomy" id="185642"/>
    <lineage>
        <taxon>Bacteria</taxon>
        <taxon>Bacillati</taxon>
        <taxon>Actinomycetota</taxon>
        <taxon>Actinomycetes</taxon>
        <taxon>Mycobacteriales</taxon>
        <taxon>Mycobacteriaceae</taxon>
        <taxon>Mycobacterium</taxon>
        <taxon>Mycobacterium simiae complex</taxon>
    </lineage>
</organism>
<keyword evidence="2" id="KW-1185">Reference proteome</keyword>
<reference evidence="1 2" key="1">
    <citation type="journal article" date="2019" name="Emerg. Microbes Infect.">
        <title>Comprehensive subspecies identification of 175 nontuberculous mycobacteria species based on 7547 genomic profiles.</title>
        <authorList>
            <person name="Matsumoto Y."/>
            <person name="Kinjo T."/>
            <person name="Motooka D."/>
            <person name="Nabeya D."/>
            <person name="Jung N."/>
            <person name="Uechi K."/>
            <person name="Horii T."/>
            <person name="Iida T."/>
            <person name="Fujita J."/>
            <person name="Nakamura S."/>
        </authorList>
    </citation>
    <scope>NUCLEOTIDE SEQUENCE [LARGE SCALE GENOMIC DNA]</scope>
    <source>
        <strain evidence="1 2">JCM 14742</strain>
    </source>
</reference>
<evidence type="ECO:0000313" key="1">
    <source>
        <dbReference type="EMBL" id="BBZ45916.1"/>
    </source>
</evidence>
<gene>
    <name evidence="1" type="ORF">MPRM_31970</name>
</gene>
<dbReference type="RefSeq" id="WP_085271855.1">
    <property type="nucleotide sequence ID" value="NZ_AP022614.1"/>
</dbReference>
<name>A0A7I7YVS4_9MYCO</name>
<dbReference type="Proteomes" id="UP000467105">
    <property type="component" value="Chromosome"/>
</dbReference>
<dbReference type="AlphaFoldDB" id="A0A7I7YVS4"/>
<proteinExistence type="predicted"/>
<accession>A0A7I7YVS4</accession>